<protein>
    <recommendedName>
        <fullName evidence="4">Amidohydrolase-related domain-containing protein</fullName>
    </recommendedName>
</protein>
<reference evidence="5 6" key="1">
    <citation type="journal article" date="2023" name="G3 (Bethesda)">
        <title>A chromosome-level genome assembly of Zasmidium syzygii isolated from banana leaves.</title>
        <authorList>
            <person name="van Westerhoven A.C."/>
            <person name="Mehrabi R."/>
            <person name="Talebi R."/>
            <person name="Steentjes M.B.F."/>
            <person name="Corcolon B."/>
            <person name="Chong P.A."/>
            <person name="Kema G.H.J."/>
            <person name="Seidl M.F."/>
        </authorList>
    </citation>
    <scope>NUCLEOTIDE SEQUENCE [LARGE SCALE GENOMIC DNA]</scope>
    <source>
        <strain evidence="5 6">P124</strain>
    </source>
</reference>
<dbReference type="PANTHER" id="PTHR21240">
    <property type="entry name" value="2-AMINO-3-CARBOXYLMUCONATE-6-SEMIALDEHYDE DECARBOXYLASE"/>
    <property type="match status" value="1"/>
</dbReference>
<evidence type="ECO:0000256" key="1">
    <source>
        <dbReference type="ARBA" id="ARBA00022793"/>
    </source>
</evidence>
<evidence type="ECO:0000313" key="5">
    <source>
        <dbReference type="EMBL" id="KAK4495240.1"/>
    </source>
</evidence>
<dbReference type="Pfam" id="PF04909">
    <property type="entry name" value="Amidohydro_2"/>
    <property type="match status" value="1"/>
</dbReference>
<evidence type="ECO:0000259" key="4">
    <source>
        <dbReference type="Pfam" id="PF04909"/>
    </source>
</evidence>
<dbReference type="EMBL" id="JAXOVC010000012">
    <property type="protein sequence ID" value="KAK4495240.1"/>
    <property type="molecule type" value="Genomic_DNA"/>
</dbReference>
<proteinExistence type="inferred from homology"/>
<dbReference type="SUPFAM" id="SSF51556">
    <property type="entry name" value="Metallo-dependent hydrolases"/>
    <property type="match status" value="1"/>
</dbReference>
<organism evidence="5 6">
    <name type="scientific">Zasmidium cellare</name>
    <name type="common">Wine cellar mold</name>
    <name type="synonym">Racodium cellare</name>
    <dbReference type="NCBI Taxonomy" id="395010"/>
    <lineage>
        <taxon>Eukaryota</taxon>
        <taxon>Fungi</taxon>
        <taxon>Dikarya</taxon>
        <taxon>Ascomycota</taxon>
        <taxon>Pezizomycotina</taxon>
        <taxon>Dothideomycetes</taxon>
        <taxon>Dothideomycetidae</taxon>
        <taxon>Mycosphaerellales</taxon>
        <taxon>Mycosphaerellaceae</taxon>
        <taxon>Zasmidium</taxon>
    </lineage>
</organism>
<feature type="domain" description="Amidohydrolase-related" evidence="4">
    <location>
        <begin position="77"/>
        <end position="323"/>
    </location>
</feature>
<evidence type="ECO:0000256" key="2">
    <source>
        <dbReference type="ARBA" id="ARBA00023239"/>
    </source>
</evidence>
<dbReference type="InterPro" id="IPR032466">
    <property type="entry name" value="Metal_Hydrolase"/>
</dbReference>
<comment type="caution">
    <text evidence="5">The sequence shown here is derived from an EMBL/GenBank/DDBJ whole genome shotgun (WGS) entry which is preliminary data.</text>
</comment>
<dbReference type="InterPro" id="IPR032465">
    <property type="entry name" value="ACMSD"/>
</dbReference>
<sequence length="328" mass="36347">MATPTPHLPKRLIALEEHALFPSLQPIGAFYNASLSSMPGARTKLEDIGEGRIADMDSAHITTQVLSTIPGLASTDPEGCKTANDALAAAIATHPTRLAGFAALPMQYPQAARAELRRAVRKLGLAGAMIDNHLPEGQFYDSRIHDGLFATAEELDVPIYIHPTPPTASQIESFQGNYPMRTTNKLASSAWNWHASVGQHLIRLYASGLFTRHPNLKIIIGHDGECLPMMIDRVDSLKLREDMKFSEVWDRNVWVTTAGFFSLRAFEMLLKVTRVERVMFSVDYPLVEIGEGWKFVQRLAGCGILSAREMDLFAFGNAERLFKVETEP</sequence>
<dbReference type="InterPro" id="IPR006680">
    <property type="entry name" value="Amidohydro-rel"/>
</dbReference>
<keyword evidence="6" id="KW-1185">Reference proteome</keyword>
<name>A0ABR0E1E3_ZASCE</name>
<dbReference type="PANTHER" id="PTHR21240:SF30">
    <property type="entry name" value="AMIDOHYDROLASE-RELATED DOMAIN-CONTAINING PROTEIN-RELATED"/>
    <property type="match status" value="1"/>
</dbReference>
<accession>A0ABR0E1E3</accession>
<evidence type="ECO:0000313" key="6">
    <source>
        <dbReference type="Proteomes" id="UP001305779"/>
    </source>
</evidence>
<dbReference type="Proteomes" id="UP001305779">
    <property type="component" value="Unassembled WGS sequence"/>
</dbReference>
<dbReference type="Gene3D" id="3.20.20.140">
    <property type="entry name" value="Metal-dependent hydrolases"/>
    <property type="match status" value="1"/>
</dbReference>
<gene>
    <name evidence="5" type="ORF">PRZ48_013569</name>
</gene>
<keyword evidence="2 3" id="KW-0456">Lyase</keyword>
<keyword evidence="1 3" id="KW-0210">Decarboxylase</keyword>
<comment type="similarity">
    <text evidence="3">Belongs to the metallo-dependent hydrolases superfamily.</text>
</comment>
<evidence type="ECO:0000256" key="3">
    <source>
        <dbReference type="RuleBase" id="RU366045"/>
    </source>
</evidence>